<dbReference type="EMBL" id="LAZR01003599">
    <property type="protein sequence ID" value="KKN16596.1"/>
    <property type="molecule type" value="Genomic_DNA"/>
</dbReference>
<organism evidence="1">
    <name type="scientific">marine sediment metagenome</name>
    <dbReference type="NCBI Taxonomy" id="412755"/>
    <lineage>
        <taxon>unclassified sequences</taxon>
        <taxon>metagenomes</taxon>
        <taxon>ecological metagenomes</taxon>
    </lineage>
</organism>
<reference evidence="1" key="1">
    <citation type="journal article" date="2015" name="Nature">
        <title>Complex archaea that bridge the gap between prokaryotes and eukaryotes.</title>
        <authorList>
            <person name="Spang A."/>
            <person name="Saw J.H."/>
            <person name="Jorgensen S.L."/>
            <person name="Zaremba-Niedzwiedzka K."/>
            <person name="Martijn J."/>
            <person name="Lind A.E."/>
            <person name="van Eijk R."/>
            <person name="Schleper C."/>
            <person name="Guy L."/>
            <person name="Ettema T.J."/>
        </authorList>
    </citation>
    <scope>NUCLEOTIDE SEQUENCE</scope>
</reference>
<protein>
    <submittedName>
        <fullName evidence="1">Uncharacterized protein</fullName>
    </submittedName>
</protein>
<name>A0A0F9QTY6_9ZZZZ</name>
<comment type="caution">
    <text evidence="1">The sequence shown here is derived from an EMBL/GenBank/DDBJ whole genome shotgun (WGS) entry which is preliminary data.</text>
</comment>
<dbReference type="AlphaFoldDB" id="A0A0F9QTY6"/>
<sequence length="161" mass="18060">MSVRLFCIGGSKDGQYVPVVERAFRCGSMEFAVTDDEPCTFPFDGESEPMSTFRMERYLVQQFMVNKRCLVFLAADDPVVSRDRIDDTTRRIIRHLAAMAGMDKPGIRRSFWLRHENGYLELAILAMQVASSVGSCINAVAFWNRAEECCARAGGRGGDDD</sequence>
<evidence type="ECO:0000313" key="1">
    <source>
        <dbReference type="EMBL" id="KKN16596.1"/>
    </source>
</evidence>
<proteinExistence type="predicted"/>
<gene>
    <name evidence="1" type="ORF">LCGC14_0974360</name>
</gene>
<accession>A0A0F9QTY6</accession>